<feature type="transmembrane region" description="Helical" evidence="1">
    <location>
        <begin position="156"/>
        <end position="175"/>
    </location>
</feature>
<reference evidence="2" key="1">
    <citation type="submission" date="2021-11" db="EMBL/GenBank/DDBJ databases">
        <authorList>
            <consortium name="Genoscope - CEA"/>
            <person name="William W."/>
        </authorList>
    </citation>
    <scope>NUCLEOTIDE SEQUENCE</scope>
</reference>
<dbReference type="EMBL" id="CAKKNE010000003">
    <property type="protein sequence ID" value="CAH0370690.1"/>
    <property type="molecule type" value="Genomic_DNA"/>
</dbReference>
<organism evidence="2 3">
    <name type="scientific">Pelagomonas calceolata</name>
    <dbReference type="NCBI Taxonomy" id="35677"/>
    <lineage>
        <taxon>Eukaryota</taxon>
        <taxon>Sar</taxon>
        <taxon>Stramenopiles</taxon>
        <taxon>Ochrophyta</taxon>
        <taxon>Pelagophyceae</taxon>
        <taxon>Pelagomonadales</taxon>
        <taxon>Pelagomonadaceae</taxon>
        <taxon>Pelagomonas</taxon>
    </lineage>
</organism>
<evidence type="ECO:0000313" key="3">
    <source>
        <dbReference type="Proteomes" id="UP000789595"/>
    </source>
</evidence>
<evidence type="ECO:0000256" key="1">
    <source>
        <dbReference type="SAM" id="Phobius"/>
    </source>
</evidence>
<sequence>MRRPTHARVFSHVSDGGGDGRESLASEATGRTSSLAESLTFTLASLSPLYAIDATRAQVSFAGVFYGLNMTAVVVYACHTQLAFLDQVKRIEHDLRHFSLARAECSDERDRQHVERVIEKCWAKRGGVAGFERSVRSGPIYDALQRAVGRYGLLRYFDVVVATLGVLFLGLGLHAHNPHDVSHAITTVTGVFIVMPLAFAGHAKITATLGRVAMPYGCKLALASFAFVACVLSLSLANFSLGREFCRATVGYGCLRG</sequence>
<dbReference type="AlphaFoldDB" id="A0A8J2WY73"/>
<dbReference type="Proteomes" id="UP000789595">
    <property type="component" value="Unassembled WGS sequence"/>
</dbReference>
<keyword evidence="1" id="KW-0472">Membrane</keyword>
<protein>
    <submittedName>
        <fullName evidence="2">Uncharacterized protein</fullName>
    </submittedName>
</protein>
<feature type="transmembrane region" description="Helical" evidence="1">
    <location>
        <begin position="181"/>
        <end position="199"/>
    </location>
</feature>
<proteinExistence type="predicted"/>
<name>A0A8J2WY73_9STRA</name>
<keyword evidence="1" id="KW-0812">Transmembrane</keyword>
<keyword evidence="3" id="KW-1185">Reference proteome</keyword>
<feature type="transmembrane region" description="Helical" evidence="1">
    <location>
        <begin position="220"/>
        <end position="241"/>
    </location>
</feature>
<keyword evidence="1" id="KW-1133">Transmembrane helix</keyword>
<evidence type="ECO:0000313" key="2">
    <source>
        <dbReference type="EMBL" id="CAH0370690.1"/>
    </source>
</evidence>
<gene>
    <name evidence="2" type="ORF">PECAL_3P05900</name>
</gene>
<accession>A0A8J2WY73</accession>
<comment type="caution">
    <text evidence="2">The sequence shown here is derived from an EMBL/GenBank/DDBJ whole genome shotgun (WGS) entry which is preliminary data.</text>
</comment>